<gene>
    <name evidence="10" type="ORF">HG535_0D06040</name>
</gene>
<keyword evidence="5 8" id="KW-0472">Membrane</keyword>
<evidence type="ECO:0000256" key="8">
    <source>
        <dbReference type="SAM" id="Phobius"/>
    </source>
</evidence>
<dbReference type="KEGG" id="zmk:HG535_0D06040"/>
<keyword evidence="4 8" id="KW-1133">Transmembrane helix</keyword>
<organism evidence="10 11">
    <name type="scientific">Zygotorulaspora mrakii</name>
    <name type="common">Zygosaccharomyces mrakii</name>
    <dbReference type="NCBI Taxonomy" id="42260"/>
    <lineage>
        <taxon>Eukaryota</taxon>
        <taxon>Fungi</taxon>
        <taxon>Dikarya</taxon>
        <taxon>Ascomycota</taxon>
        <taxon>Saccharomycotina</taxon>
        <taxon>Saccharomycetes</taxon>
        <taxon>Saccharomycetales</taxon>
        <taxon>Saccharomycetaceae</taxon>
        <taxon>Zygotorulaspora</taxon>
    </lineage>
</organism>
<evidence type="ECO:0000256" key="6">
    <source>
        <dbReference type="ARBA" id="ARBA00037847"/>
    </source>
</evidence>
<dbReference type="GO" id="GO:0005886">
    <property type="term" value="C:plasma membrane"/>
    <property type="evidence" value="ECO:0007669"/>
    <property type="project" value="TreeGrafter"/>
</dbReference>
<dbReference type="InterPro" id="IPR011993">
    <property type="entry name" value="PH-like_dom_sf"/>
</dbReference>
<dbReference type="GO" id="GO:0032366">
    <property type="term" value="P:intracellular sterol transport"/>
    <property type="evidence" value="ECO:0007669"/>
    <property type="project" value="TreeGrafter"/>
</dbReference>
<comment type="similarity">
    <text evidence="2">Belongs to the YSP2 family.</text>
</comment>
<dbReference type="GO" id="GO:0032934">
    <property type="term" value="F:sterol binding"/>
    <property type="evidence" value="ECO:0007669"/>
    <property type="project" value="TreeGrafter"/>
</dbReference>
<dbReference type="Pfam" id="PF02893">
    <property type="entry name" value="GRAM"/>
    <property type="match status" value="1"/>
</dbReference>
<dbReference type="GeneID" id="59236618"/>
<dbReference type="RefSeq" id="XP_037144622.1">
    <property type="nucleotide sequence ID" value="XM_037288727.1"/>
</dbReference>
<proteinExistence type="inferred from homology"/>
<feature type="region of interest" description="Disordered" evidence="7">
    <location>
        <begin position="514"/>
        <end position="539"/>
    </location>
</feature>
<feature type="compositionally biased region" description="Low complexity" evidence="7">
    <location>
        <begin position="138"/>
        <end position="147"/>
    </location>
</feature>
<keyword evidence="3 8" id="KW-0812">Transmembrane</keyword>
<feature type="compositionally biased region" description="Polar residues" evidence="7">
    <location>
        <begin position="245"/>
        <end position="260"/>
    </location>
</feature>
<dbReference type="OrthoDB" id="2162691at2759"/>
<dbReference type="Gene3D" id="2.30.29.30">
    <property type="entry name" value="Pleckstrin-homology domain (PH domain)/Phosphotyrosine-binding domain (PTB)"/>
    <property type="match status" value="1"/>
</dbReference>
<evidence type="ECO:0000256" key="4">
    <source>
        <dbReference type="ARBA" id="ARBA00022989"/>
    </source>
</evidence>
<evidence type="ECO:0000256" key="5">
    <source>
        <dbReference type="ARBA" id="ARBA00023136"/>
    </source>
</evidence>
<evidence type="ECO:0000256" key="1">
    <source>
        <dbReference type="ARBA" id="ARBA00004586"/>
    </source>
</evidence>
<dbReference type="GO" id="GO:0120015">
    <property type="term" value="F:sterol transfer activity"/>
    <property type="evidence" value="ECO:0007669"/>
    <property type="project" value="TreeGrafter"/>
</dbReference>
<comment type="subcellular location">
    <subcellularLocation>
        <location evidence="6">Endomembrane system</location>
        <topology evidence="6">Single-pass membrane protein</topology>
    </subcellularLocation>
    <subcellularLocation>
        <location evidence="1">Endoplasmic reticulum membrane</location>
    </subcellularLocation>
</comment>
<feature type="region of interest" description="Disordered" evidence="7">
    <location>
        <begin position="757"/>
        <end position="781"/>
    </location>
</feature>
<feature type="domain" description="VASt" evidence="9">
    <location>
        <begin position="580"/>
        <end position="752"/>
    </location>
</feature>
<feature type="compositionally biased region" description="Acidic residues" evidence="7">
    <location>
        <begin position="526"/>
        <end position="539"/>
    </location>
</feature>
<dbReference type="AlphaFoldDB" id="A0A7H9B2K7"/>
<feature type="region of interest" description="Disordered" evidence="7">
    <location>
        <begin position="244"/>
        <end position="268"/>
    </location>
</feature>
<dbReference type="GO" id="GO:0005789">
    <property type="term" value="C:endoplasmic reticulum membrane"/>
    <property type="evidence" value="ECO:0007669"/>
    <property type="project" value="UniProtKB-SubCell"/>
</dbReference>
<dbReference type="SMART" id="SM00568">
    <property type="entry name" value="GRAM"/>
    <property type="match status" value="1"/>
</dbReference>
<evidence type="ECO:0000313" key="10">
    <source>
        <dbReference type="EMBL" id="QLG72895.1"/>
    </source>
</evidence>
<sequence length="927" mass="103512">MSFSNDKWEPVSDDVVEVAEAAEAADDSEMTLTYRKGNGSNGCSDNFTATEEKEEDGTSSNSDFGKSSAGVDIISFEDENEDTKAEENDEQNDKSNEVKRSSSKTEHNEENVSNNVDALSFTDSEDSRKLVDKRRRSQLSSLPSPRSSNHRKSASSLDVSVPLTLKSSPADPHLSDVNSISSTEKMSQNKYTALNSVSNIMSNAEQDSQSTINKPAQEIPQRVAQASFFDNMISSLSFKTAGPNGFSNANKTSQNGNGKPTNPPDIITHRRQTSVDNKKLGSRKDSVMDIAESPLQQAEKPKEVFYKTLPSDNQKFDPKRFVDEKYLDTPFHYASEERNVEFHSLFTTMSKSDRLLDDFSCTLSREFLYQGRIYVSVDHLCFHSNLLGWVAKAIIPFKDVTYMEKTSTAGLFPNAISIETENGRTQFNGFISRDGAFTLIKEVWSRALLQLGEGGNQKSVPLDSSVDNETLLMDSGFNNKAFGNMTRPSEPPSRASFISENDSIIEDAIRSVDDYTPSYPRRDSEALTDEYSDDEEDNGVEAKDEAKVKVYKLKQGSKYDYDGPYYGKETQLPFTPENGNDYVLSELEYNAPPGVVFQLLFSGNNPSFWLEFFQSQDSSNFSDIGNFENVDEEGCRYRNFTYAKGLHFPVGPKSTKCVVEEKILHMDYSDYIDVLNTTRTPDVPSGGSFSTKTRYLFRWGSATTCILKVSFFVDWTAGSWIKSMIESSCKSGQISATKDLVKQIQRYVEDNTFETFSSIPSSPKKTQSRSKGSSKSSKDVSKKAFTSKTVLPMPKPTAFEKPSAFKSGNSVVLLSLVVIIALLALNLIYQIIIKKDLDRIIDAPFFKLLAPENHNFHAFARSLVDIPAKANNSKFRELLIPKLWAALQDKVVANFTDVSEVESTSNQVSREQLITFIETLLKEISDI</sequence>
<evidence type="ECO:0000256" key="3">
    <source>
        <dbReference type="ARBA" id="ARBA00022692"/>
    </source>
</evidence>
<dbReference type="InterPro" id="IPR004182">
    <property type="entry name" value="GRAM"/>
</dbReference>
<accession>A0A7H9B2K7</accession>
<evidence type="ECO:0000256" key="2">
    <source>
        <dbReference type="ARBA" id="ARBA00006582"/>
    </source>
</evidence>
<keyword evidence="11" id="KW-1185">Reference proteome</keyword>
<dbReference type="InterPro" id="IPR051482">
    <property type="entry name" value="Cholesterol_transport"/>
</dbReference>
<protein>
    <recommendedName>
        <fullName evidence="9">VASt domain-containing protein</fullName>
    </recommendedName>
</protein>
<feature type="compositionally biased region" description="Basic and acidic residues" evidence="7">
    <location>
        <begin position="82"/>
        <end position="110"/>
    </location>
</feature>
<feature type="transmembrane region" description="Helical" evidence="8">
    <location>
        <begin position="811"/>
        <end position="829"/>
    </location>
</feature>
<dbReference type="Pfam" id="PF16016">
    <property type="entry name" value="VASt"/>
    <property type="match status" value="1"/>
</dbReference>
<reference evidence="10 11" key="1">
    <citation type="submission" date="2020-07" db="EMBL/GenBank/DDBJ databases">
        <title>The yeast mating-type switching endonuclease HO is a domesticated member of an unorthodox homing genetic element family.</title>
        <authorList>
            <person name="Coughlan A.Y."/>
            <person name="Lombardi L."/>
            <person name="Braun-Galleani S."/>
            <person name="Martos A.R."/>
            <person name="Galeote V."/>
            <person name="Bigey F."/>
            <person name="Dequin S."/>
            <person name="Byrne K.P."/>
            <person name="Wolfe K.H."/>
        </authorList>
    </citation>
    <scope>NUCLEOTIDE SEQUENCE [LARGE SCALE GENOMIC DNA]</scope>
    <source>
        <strain evidence="10 11">NRRL Y-6702</strain>
    </source>
</reference>
<dbReference type="GO" id="GO:0032541">
    <property type="term" value="C:cortical endoplasmic reticulum"/>
    <property type="evidence" value="ECO:0007669"/>
    <property type="project" value="TreeGrafter"/>
</dbReference>
<dbReference type="GO" id="GO:0005739">
    <property type="term" value="C:mitochondrion"/>
    <property type="evidence" value="ECO:0007669"/>
    <property type="project" value="TreeGrafter"/>
</dbReference>
<evidence type="ECO:0000313" key="11">
    <source>
        <dbReference type="Proteomes" id="UP000509704"/>
    </source>
</evidence>
<dbReference type="EMBL" id="CP058607">
    <property type="protein sequence ID" value="QLG72895.1"/>
    <property type="molecule type" value="Genomic_DNA"/>
</dbReference>
<dbReference type="Proteomes" id="UP000509704">
    <property type="component" value="Chromosome 4"/>
</dbReference>
<dbReference type="GO" id="GO:0140268">
    <property type="term" value="C:endoplasmic reticulum-plasma membrane contact site"/>
    <property type="evidence" value="ECO:0007669"/>
    <property type="project" value="TreeGrafter"/>
</dbReference>
<dbReference type="PROSITE" id="PS51778">
    <property type="entry name" value="VAST"/>
    <property type="match status" value="1"/>
</dbReference>
<dbReference type="PANTHER" id="PTHR23319:SF4">
    <property type="entry name" value="GRAM DOMAIN CONTAINING 1B, ISOFORM E"/>
    <property type="match status" value="1"/>
</dbReference>
<dbReference type="CDD" id="cd13220">
    <property type="entry name" value="PH-GRAM_GRAMDC"/>
    <property type="match status" value="1"/>
</dbReference>
<dbReference type="PANTHER" id="PTHR23319">
    <property type="entry name" value="GRAM DOMAIN CONTAINING 1B, ISOFORM E"/>
    <property type="match status" value="1"/>
</dbReference>
<feature type="region of interest" description="Disordered" evidence="7">
    <location>
        <begin position="22"/>
        <end position="184"/>
    </location>
</feature>
<evidence type="ECO:0000259" key="9">
    <source>
        <dbReference type="PROSITE" id="PS51778"/>
    </source>
</evidence>
<name>A0A7H9B2K7_ZYGMR</name>
<dbReference type="InterPro" id="IPR031968">
    <property type="entry name" value="VASt"/>
</dbReference>
<evidence type="ECO:0000256" key="7">
    <source>
        <dbReference type="SAM" id="MobiDB-lite"/>
    </source>
</evidence>